<accession>A0A7S2LHX1</accession>
<protein>
    <submittedName>
        <fullName evidence="2">Uncharacterized protein</fullName>
    </submittedName>
</protein>
<dbReference type="EMBL" id="HBGZ01017254">
    <property type="protein sequence ID" value="CAD9606959.1"/>
    <property type="molecule type" value="Transcribed_RNA"/>
</dbReference>
<organism evidence="2">
    <name type="scientific">Skeletonema marinoi</name>
    <dbReference type="NCBI Taxonomy" id="267567"/>
    <lineage>
        <taxon>Eukaryota</taxon>
        <taxon>Sar</taxon>
        <taxon>Stramenopiles</taxon>
        <taxon>Ochrophyta</taxon>
        <taxon>Bacillariophyta</taxon>
        <taxon>Coscinodiscophyceae</taxon>
        <taxon>Thalassiosirophycidae</taxon>
        <taxon>Thalassiosirales</taxon>
        <taxon>Skeletonemataceae</taxon>
        <taxon>Skeletonema</taxon>
        <taxon>Skeletonema marinoi-dohrnii complex</taxon>
    </lineage>
</organism>
<reference evidence="2" key="1">
    <citation type="submission" date="2021-01" db="EMBL/GenBank/DDBJ databases">
        <authorList>
            <person name="Corre E."/>
            <person name="Pelletier E."/>
            <person name="Niang G."/>
            <person name="Scheremetjew M."/>
            <person name="Finn R."/>
            <person name="Kale V."/>
            <person name="Holt S."/>
            <person name="Cochrane G."/>
            <person name="Meng A."/>
            <person name="Brown T."/>
            <person name="Cohen L."/>
        </authorList>
    </citation>
    <scope>NUCLEOTIDE SEQUENCE</scope>
    <source>
        <strain evidence="2">SM1012Den-03</strain>
    </source>
</reference>
<evidence type="ECO:0000313" key="2">
    <source>
        <dbReference type="EMBL" id="CAD9606959.1"/>
    </source>
</evidence>
<feature type="region of interest" description="Disordered" evidence="1">
    <location>
        <begin position="97"/>
        <end position="124"/>
    </location>
</feature>
<proteinExistence type="predicted"/>
<evidence type="ECO:0000256" key="1">
    <source>
        <dbReference type="SAM" id="MobiDB-lite"/>
    </source>
</evidence>
<sequence length="570" mass="63724">MRILTTSPDGACLETIMQAAVAVKKDEENSMKEFGKTDDIGRYGKISFDAHVVRGKFAFCYHTGEFKGVSTDAFDLDIIVNEYKRLEALEAEEDKMMAGAPSEGNGDAVDTKEAEKEDEDDEEEMKGRHYLVMRFQTWSGKSTPINFNAAKYCLKSPNSRWLRRNIRKIVAILATFGFYVTGYAFDGATENRSFIKHTMDMTLGDVLPHLLKAPTTAHADGSHLAIAPSAELPADPVIQQASSSGTTANEVTANMEESPKALDNTKRQFTRDQIPFDMVVAHMHPVVKDLLIAALGDMSHAAKKQCNALEKGYLQLDGKPMSLKMLYDCWEHCPDSSGRVGKVMHFPGITREVFVKDAKNRMRVPLAVKAQSNSMVKIIQTYGRSNAQKCNMETYDSLIEHCTKTNRWVDVMNNSRDKGCEQIDDPDHPHCYELLGYVEYHHRWMLQARGKKCGVPKSTYEDVVWTCIGVVITAHQLLNKFPFALDGTKNRIHQRLHGSDDCEMLFAMSRGKNANADAKLTDNNISGSLGTNVMNQLAASSKTNCGKVNTIPSKNLDVQKTKRQKLYNTH</sequence>
<gene>
    <name evidence="2" type="ORF">SMAR0320_LOCUS12372</name>
</gene>
<name>A0A7S2LHX1_9STRA</name>
<dbReference type="AlphaFoldDB" id="A0A7S2LHX1"/>